<evidence type="ECO:0000256" key="4">
    <source>
        <dbReference type="ARBA" id="ARBA00022490"/>
    </source>
</evidence>
<dbReference type="InterPro" id="IPR011659">
    <property type="entry name" value="WD40"/>
</dbReference>
<evidence type="ECO:0000256" key="1">
    <source>
        <dbReference type="ARBA" id="ARBA00004138"/>
    </source>
</evidence>
<keyword evidence="5" id="KW-0969">Cilium</keyword>
<protein>
    <submittedName>
        <fullName evidence="8">Choice-of-anchor D domain-containing protein</fullName>
    </submittedName>
</protein>
<dbReference type="Gene3D" id="2.60.40.10">
    <property type="entry name" value="Immunoglobulins"/>
    <property type="match status" value="2"/>
</dbReference>
<dbReference type="InterPro" id="IPR013783">
    <property type="entry name" value="Ig-like_fold"/>
</dbReference>
<reference evidence="8 9" key="1">
    <citation type="submission" date="2024-09" db="EMBL/GenBank/DDBJ databases">
        <authorList>
            <person name="Sun Q."/>
            <person name="Mori K."/>
        </authorList>
    </citation>
    <scope>NUCLEOTIDE SEQUENCE [LARGE SCALE GENOMIC DNA]</scope>
    <source>
        <strain evidence="8 9">TBRC 1432</strain>
    </source>
</reference>
<evidence type="ECO:0000256" key="5">
    <source>
        <dbReference type="ARBA" id="ARBA00023069"/>
    </source>
</evidence>
<evidence type="ECO:0000256" key="2">
    <source>
        <dbReference type="ARBA" id="ARBA00004496"/>
    </source>
</evidence>
<keyword evidence="6" id="KW-0966">Cell projection</keyword>
<comment type="subcellular location">
    <subcellularLocation>
        <location evidence="1">Cell projection</location>
        <location evidence="1">Cilium</location>
    </subcellularLocation>
    <subcellularLocation>
        <location evidence="2">Cytoplasm</location>
    </subcellularLocation>
</comment>
<feature type="domain" description="HYDIN/VesB/CFA65-like Ig-like" evidence="7">
    <location>
        <begin position="511"/>
        <end position="603"/>
    </location>
</feature>
<name>A0ABV6N0A1_9PSEU</name>
<gene>
    <name evidence="8" type="ORF">ACFFH7_30895</name>
</gene>
<comment type="similarity">
    <text evidence="3">Belongs to the TolB family.</text>
</comment>
<keyword evidence="4" id="KW-0963">Cytoplasm</keyword>
<evidence type="ECO:0000313" key="9">
    <source>
        <dbReference type="Proteomes" id="UP001589810"/>
    </source>
</evidence>
<evidence type="ECO:0000256" key="6">
    <source>
        <dbReference type="ARBA" id="ARBA00023273"/>
    </source>
</evidence>
<dbReference type="PANTHER" id="PTHR36842">
    <property type="entry name" value="PROTEIN TOLB HOMOLOG"/>
    <property type="match status" value="1"/>
</dbReference>
<feature type="domain" description="HYDIN/VesB/CFA65-like Ig-like" evidence="7">
    <location>
        <begin position="619"/>
        <end position="694"/>
    </location>
</feature>
<dbReference type="Pfam" id="PF22544">
    <property type="entry name" value="HYDIN_VesB_CFA65-like_Ig"/>
    <property type="match status" value="2"/>
</dbReference>
<proteinExistence type="inferred from homology"/>
<sequence>MSLHVRGPLLALLAAVGLLVATTVLLVIGQGSAAVAAVSPGTTVRASVLNNGSQAPRGGAQTAMSADGRYVAFTSHGLDPVDADGKVQDVYVRDLVAGTTTLISTGIPVIIHAAPEAAAATGVVEANGDSNEPSISGNGRYIAFSTRASNISGAAGGGDQAIVVCDRDPLGTGTFQSPCAYTTVSVLPPETGTHGEGFFANSPRLSADASRIAWLEGFSCFNFQDNQASLVTTTLHKSATGALSAPARTDSVAQTMPLPESRTLGFCDPSLSADGNNLVVSGRYFSTQTDGNFYAIVSLDLRSNKLTRLDVDTSGQPLNSRAQYFETTVTADGRHVAFTSLTDGDTSARVHVVDRADGPGAVTKTSVVSKDFAGNEHDGKYPALSADGHYLAFVTDAPEITESTGASVLNNCFHPSEVGLRKNAVIQSSPSGPTLQACQVVVLNLLTTQHPELASANTKSAPGDLDSLFPVMSGDGGSVAFDSDARDLVAGDTNNNTDSMVRTFQPAILADPVDFGQVTVGQTGERTATIHHTGFGPLVFDQVTTSGGVFALGGQTCTNAPLNGVDTCLVTVKFTPTDTTARTGTVTLRAKGSGKTFTVDLKGVGTQVVLKPPQFAAGPDPLDFGQQLPLAKNVTKNVTVTNNGQSPLTVTGVSITAGQQAGDFSVATNGCTTVQAGQTCVVTVKYSPTGRAAFATTPDQRTAVLRFDDNAAGSPHLVALSGSVTIPTIKLGPTVGSPGSVITVTGTGFAASSPIAIHYLNGFPETATVNSDANGGFTTPLLVFPLSELGPRTVQASVTGSTPAVAANADLLVTPGSLVAPEYDSRH</sequence>
<dbReference type="Gene3D" id="2.120.10.30">
    <property type="entry name" value="TolB, C-terminal domain"/>
    <property type="match status" value="1"/>
</dbReference>
<evidence type="ECO:0000313" key="8">
    <source>
        <dbReference type="EMBL" id="MFC0545959.1"/>
    </source>
</evidence>
<dbReference type="InterPro" id="IPR053879">
    <property type="entry name" value="HYDIN_VesB_CFA65-like_Ig"/>
</dbReference>
<dbReference type="InterPro" id="IPR011042">
    <property type="entry name" value="6-blade_b-propeller_TolB-like"/>
</dbReference>
<evidence type="ECO:0000256" key="3">
    <source>
        <dbReference type="ARBA" id="ARBA00009820"/>
    </source>
</evidence>
<keyword evidence="9" id="KW-1185">Reference proteome</keyword>
<dbReference type="NCBIfam" id="NF012200">
    <property type="entry name" value="choice_anch_D"/>
    <property type="match status" value="2"/>
</dbReference>
<dbReference type="Proteomes" id="UP001589810">
    <property type="component" value="Unassembled WGS sequence"/>
</dbReference>
<evidence type="ECO:0000259" key="7">
    <source>
        <dbReference type="Pfam" id="PF22544"/>
    </source>
</evidence>
<dbReference type="SUPFAM" id="SSF82171">
    <property type="entry name" value="DPP6 N-terminal domain-like"/>
    <property type="match status" value="2"/>
</dbReference>
<dbReference type="Pfam" id="PF07676">
    <property type="entry name" value="PD40"/>
    <property type="match status" value="1"/>
</dbReference>
<dbReference type="PANTHER" id="PTHR36842:SF1">
    <property type="entry name" value="PROTEIN TOLB"/>
    <property type="match status" value="1"/>
</dbReference>
<dbReference type="EMBL" id="JBHLUD010000011">
    <property type="protein sequence ID" value="MFC0545959.1"/>
    <property type="molecule type" value="Genomic_DNA"/>
</dbReference>
<organism evidence="8 9">
    <name type="scientific">Kutzneria chonburiensis</name>
    <dbReference type="NCBI Taxonomy" id="1483604"/>
    <lineage>
        <taxon>Bacteria</taxon>
        <taxon>Bacillati</taxon>
        <taxon>Actinomycetota</taxon>
        <taxon>Actinomycetes</taxon>
        <taxon>Pseudonocardiales</taxon>
        <taxon>Pseudonocardiaceae</taxon>
        <taxon>Kutzneria</taxon>
    </lineage>
</organism>
<accession>A0ABV6N0A1</accession>
<comment type="caution">
    <text evidence="8">The sequence shown here is derived from an EMBL/GenBank/DDBJ whole genome shotgun (WGS) entry which is preliminary data.</text>
</comment>
<dbReference type="RefSeq" id="WP_273943504.1">
    <property type="nucleotide sequence ID" value="NZ_CP097263.1"/>
</dbReference>